<dbReference type="EMBL" id="KI660142">
    <property type="protein sequence ID" value="ETN77924.1"/>
    <property type="molecule type" value="Genomic_DNA"/>
</dbReference>
<name>W2T8H0_NECAM</name>
<keyword evidence="3" id="KW-1185">Reference proteome</keyword>
<accession>W2T8H0</accession>
<proteinExistence type="predicted"/>
<sequence>MTRLFINLINQNKNHHSLRIFAYETQRIPCVNVQPLIDASQSGDNESLRRQSSGSSFSNSRSEADSELSKEDREPNATVDSVATLSSSVRCIVYSALYSHRSRSN</sequence>
<dbReference type="Proteomes" id="UP000053676">
    <property type="component" value="Unassembled WGS sequence"/>
</dbReference>
<protein>
    <submittedName>
        <fullName evidence="2">Uncharacterized protein</fullName>
    </submittedName>
</protein>
<feature type="compositionally biased region" description="Basic and acidic residues" evidence="1">
    <location>
        <begin position="62"/>
        <end position="75"/>
    </location>
</feature>
<dbReference type="KEGG" id="nai:NECAME_10708"/>
<evidence type="ECO:0000313" key="2">
    <source>
        <dbReference type="EMBL" id="ETN77924.1"/>
    </source>
</evidence>
<reference evidence="3" key="1">
    <citation type="journal article" date="2014" name="Nat. Genet.">
        <title>Genome of the human hookworm Necator americanus.</title>
        <authorList>
            <person name="Tang Y.T."/>
            <person name="Gao X."/>
            <person name="Rosa B.A."/>
            <person name="Abubucker S."/>
            <person name="Hallsworth-Pepin K."/>
            <person name="Martin J."/>
            <person name="Tyagi R."/>
            <person name="Heizer E."/>
            <person name="Zhang X."/>
            <person name="Bhonagiri-Palsikar V."/>
            <person name="Minx P."/>
            <person name="Warren W.C."/>
            <person name="Wang Q."/>
            <person name="Zhan B."/>
            <person name="Hotez P.J."/>
            <person name="Sternberg P.W."/>
            <person name="Dougall A."/>
            <person name="Gaze S.T."/>
            <person name="Mulvenna J."/>
            <person name="Sotillo J."/>
            <person name="Ranganathan S."/>
            <person name="Rabelo E.M."/>
            <person name="Wilson R.K."/>
            <person name="Felgner P.L."/>
            <person name="Bethony J."/>
            <person name="Hawdon J.M."/>
            <person name="Gasser R.B."/>
            <person name="Loukas A."/>
            <person name="Mitreva M."/>
        </authorList>
    </citation>
    <scope>NUCLEOTIDE SEQUENCE [LARGE SCALE GENOMIC DNA]</scope>
</reference>
<dbReference type="AlphaFoldDB" id="W2T8H0"/>
<gene>
    <name evidence="2" type="ORF">NECAME_10708</name>
</gene>
<feature type="region of interest" description="Disordered" evidence="1">
    <location>
        <begin position="39"/>
        <end position="81"/>
    </location>
</feature>
<organism evidence="2 3">
    <name type="scientific">Necator americanus</name>
    <name type="common">Human hookworm</name>
    <dbReference type="NCBI Taxonomy" id="51031"/>
    <lineage>
        <taxon>Eukaryota</taxon>
        <taxon>Metazoa</taxon>
        <taxon>Ecdysozoa</taxon>
        <taxon>Nematoda</taxon>
        <taxon>Chromadorea</taxon>
        <taxon>Rhabditida</taxon>
        <taxon>Rhabditina</taxon>
        <taxon>Rhabditomorpha</taxon>
        <taxon>Strongyloidea</taxon>
        <taxon>Ancylostomatidae</taxon>
        <taxon>Bunostominae</taxon>
        <taxon>Necator</taxon>
    </lineage>
</organism>
<evidence type="ECO:0000313" key="3">
    <source>
        <dbReference type="Proteomes" id="UP000053676"/>
    </source>
</evidence>
<feature type="compositionally biased region" description="Low complexity" evidence="1">
    <location>
        <begin position="50"/>
        <end position="61"/>
    </location>
</feature>
<evidence type="ECO:0000256" key="1">
    <source>
        <dbReference type="SAM" id="MobiDB-lite"/>
    </source>
</evidence>